<feature type="coiled-coil region" evidence="1">
    <location>
        <begin position="74"/>
        <end position="108"/>
    </location>
</feature>
<feature type="compositionally biased region" description="Low complexity" evidence="2">
    <location>
        <begin position="11"/>
        <end position="37"/>
    </location>
</feature>
<dbReference type="EMBL" id="BLQM01000347">
    <property type="protein sequence ID" value="GMH84669.1"/>
    <property type="molecule type" value="Genomic_DNA"/>
</dbReference>
<accession>A0A9W7BDJ2</accession>
<protein>
    <submittedName>
        <fullName evidence="4">Uncharacterized protein</fullName>
    </submittedName>
</protein>
<feature type="transmembrane region" description="Helical" evidence="3">
    <location>
        <begin position="1664"/>
        <end position="1682"/>
    </location>
</feature>
<gene>
    <name evidence="4" type="ORF">TL16_g09991</name>
</gene>
<dbReference type="PANTHER" id="PTHR19308">
    <property type="entry name" value="PHOSPHATIDYLCHOLINE TRANSFER PROTEIN"/>
    <property type="match status" value="1"/>
</dbReference>
<organism evidence="4 5">
    <name type="scientific">Triparma laevis f. inornata</name>
    <dbReference type="NCBI Taxonomy" id="1714386"/>
    <lineage>
        <taxon>Eukaryota</taxon>
        <taxon>Sar</taxon>
        <taxon>Stramenopiles</taxon>
        <taxon>Ochrophyta</taxon>
        <taxon>Bolidophyceae</taxon>
        <taxon>Parmales</taxon>
        <taxon>Triparmaceae</taxon>
        <taxon>Triparma</taxon>
    </lineage>
</organism>
<feature type="transmembrane region" description="Helical" evidence="3">
    <location>
        <begin position="1906"/>
        <end position="1924"/>
    </location>
</feature>
<name>A0A9W7BDJ2_9STRA</name>
<reference evidence="5" key="1">
    <citation type="journal article" date="2023" name="Commun. Biol.">
        <title>Genome analysis of Parmales, the sister group of diatoms, reveals the evolutionary specialization of diatoms from phago-mixotrophs to photoautotrophs.</title>
        <authorList>
            <person name="Ban H."/>
            <person name="Sato S."/>
            <person name="Yoshikawa S."/>
            <person name="Yamada K."/>
            <person name="Nakamura Y."/>
            <person name="Ichinomiya M."/>
            <person name="Sato N."/>
            <person name="Blanc-Mathieu R."/>
            <person name="Endo H."/>
            <person name="Kuwata A."/>
            <person name="Ogata H."/>
        </authorList>
    </citation>
    <scope>NUCLEOTIDE SEQUENCE [LARGE SCALE GENOMIC DNA]</scope>
</reference>
<evidence type="ECO:0000256" key="1">
    <source>
        <dbReference type="SAM" id="Coils"/>
    </source>
</evidence>
<feature type="transmembrane region" description="Helical" evidence="3">
    <location>
        <begin position="1863"/>
        <end position="1886"/>
    </location>
</feature>
<feature type="transmembrane region" description="Helical" evidence="3">
    <location>
        <begin position="1811"/>
        <end position="1833"/>
    </location>
</feature>
<evidence type="ECO:0000313" key="4">
    <source>
        <dbReference type="EMBL" id="GMH84669.1"/>
    </source>
</evidence>
<evidence type="ECO:0000256" key="3">
    <source>
        <dbReference type="SAM" id="Phobius"/>
    </source>
</evidence>
<comment type="caution">
    <text evidence="4">The sequence shown here is derived from an EMBL/GenBank/DDBJ whole genome shotgun (WGS) entry which is preliminary data.</text>
</comment>
<keyword evidence="1" id="KW-0175">Coiled coil</keyword>
<dbReference type="SUPFAM" id="SSF55961">
    <property type="entry name" value="Bet v1-like"/>
    <property type="match status" value="3"/>
</dbReference>
<evidence type="ECO:0000256" key="2">
    <source>
        <dbReference type="SAM" id="MobiDB-lite"/>
    </source>
</evidence>
<feature type="region of interest" description="Disordered" evidence="2">
    <location>
        <begin position="1"/>
        <end position="61"/>
    </location>
</feature>
<keyword evidence="3" id="KW-0472">Membrane</keyword>
<dbReference type="Proteomes" id="UP001162640">
    <property type="component" value="Unassembled WGS sequence"/>
</dbReference>
<sequence>MLSTTLRSLVSKRLPPTPLSSSTSSLPSYASSRPFSSEPEETPKRPLPPAQHIEYSQGRNKWRSGVSTLRKKYLLDYEKRIKAEEAARQKEMEEIQRLKKIRLEKKRERAVKGVKRDMEFKKEMREARVVRLAEKRVEEEKKDVAMDSLRARVAEMLNTVATGDSSPAGKIIPSISGGGKPLNPGTGWIISSKNIEESIPEELFEGEGKAVGDVNYVGAGDWKYEIETDRKRRSFPEMIKEYLTIQEWENDEGEVTLDSLPKRRDSENIYTRLLERLSSRNFRAQSLDSMVRAELGNDHNLYKKFVDGGNMNFINDVLLPAIENQPAEDYDGSDAVEKELLMDGKLENNRYKYIMAKPFEKDEDAIDRYLTWEGLGEEEELYVKAGDEKKGLRKENILLSDLLSSSSSPPLNRKSTKTETGAILNWVTRKLIKKIQFHFRADVVKNEEEEVVVKISSLEEERESDMTRVNLNGYMVLSRAKFDQTEFILSSDVEFSGTPESSFSSRRNLDEVAKIAAGFVYFFADNFRNEDKIDERMYRDFIERIDYAEPLTFQQQQLLKRGGGLVDLLKDAKRVPGSVNETVEKFTFWSEGELVVRGKSVAVVDISARRMFAELWFQKSHHQKRKYLCDDLSRFEVQNIDGTRALQYFNSVKFPPPFQPRYFNNWFTWEHRPTKDGKDMFIVAFEPMNNYTGVHRFIPRKDKKMIETKMIEGKTYGVLIVKEISENICEWMRIQNVELGISLPKKAMTFLSAGQLKWAGRVQERHRRNERELENELKTDLVRMMQQRRNQPLMDEEQTEIFGRCTELLELKEGWVKIKEQAQATDVKKWLNHIPRKGERTIATGKATGVADCSAEEAAAWQWSYCSRERCRVSKEQGHPARIELKNKARANESIFATVVKFPFPLKSREFIFKQIWKSEEGKVTIAIQSIPDLKVDYGFNKRKLKGYTRGVWQFENLPDKGKVKQCKITFVTYLDTNGFFPTRLVNNLVPDQLDSLTILAENFQKDEIIDREDSARLETIIREKWADEVYTVQENNAILNGIAFLQSVKDSSLWIDVGDDFDHYHSMNDIRWKLAHLENDKLATGIVEAVVDAKMEKIAAWEFLKTSRESTAQHLKKSGVEKFVRVINNHSLYYINTRDLKVPGFLYREFRSKSVWKREGQNKIIEVYEDTDDLDEEFPLNRNLNHVGSARTTWEYERLEDDEGIPQTRVTLASRFDLGGAVPTFVMKSLAKKVVRNVALMKLKFDQSVQKDKAKRERIILKFADLPLGGYLADEALRQFAELARVRAGSDEPQNGFGFAFSLVQADLRGGKGWGKTSIEVRAGMEEVAAFFWDFDSRANIEISDNIERRIVNEGDWKRVVIRMQRLTSKHHGHHSNRRFVNEMTLHKLDDETMLLLARPVDEEFYGIYSTRRTSVVGLGDNVVKAKDFRAIKMKKTGAGKTRVEMALVLETGHNIGVNRRATKASVEKLLGEIASMAIYFHQLKPLGDYGAGSGEVLGHALLWNASSAKKRLERLEVMMKGKALQAFVKQHTWFPLLMRQALSGRLSLGKPVKTKLVCITDTEATQIGKNLIPALMSKKLAEAGIDQWKVQNRAVGELMEKHEWFGPMILVVSKGIVKSAAWGLLWRIMVGAVLSVTDMGTDILVLKQFWEGGKQLETYRNFTLGSLASSIFLQLIIAFLQNFKMGPLRLLREFFIVLTGMKSPVDAYRVAVGAKQEKGAVFSPIMELSFGKGIELFSESIPGILIQLAAMLSATEVTDLSLISLGISALTTGFVSAQIGYDFDTNPLNRAQTVDFYGYVPDDPRARTIVFVMMTLMGSTMVMIRGLALVLLGRLSMYTLGVFLGLDMGIFFLLKLLRDDFIYWIPIDNGLLSFIMSVTMRAIIKIITDFTGCVQFRHANEMGGLYWTFNNIVTVATLFLALKATEEKGAIEEEKMATLWRVAMYLAIAEFVTFAVFLLNINRQFISTFFSIET</sequence>
<dbReference type="InterPro" id="IPR051213">
    <property type="entry name" value="START_lipid_transfer"/>
</dbReference>
<dbReference type="PANTHER" id="PTHR19308:SF14">
    <property type="entry name" value="START DOMAIN-CONTAINING PROTEIN"/>
    <property type="match status" value="1"/>
</dbReference>
<dbReference type="InterPro" id="IPR023393">
    <property type="entry name" value="START-like_dom_sf"/>
</dbReference>
<feature type="transmembrane region" description="Helical" evidence="3">
    <location>
        <begin position="1944"/>
        <end position="1963"/>
    </location>
</feature>
<feature type="transmembrane region" description="Helical" evidence="3">
    <location>
        <begin position="1839"/>
        <end position="1856"/>
    </location>
</feature>
<keyword evidence="3" id="KW-0812">Transmembrane</keyword>
<dbReference type="Gene3D" id="3.30.530.20">
    <property type="match status" value="3"/>
</dbReference>
<proteinExistence type="predicted"/>
<evidence type="ECO:0000313" key="5">
    <source>
        <dbReference type="Proteomes" id="UP001162640"/>
    </source>
</evidence>
<keyword evidence="3" id="KW-1133">Transmembrane helix</keyword>